<proteinExistence type="predicted"/>
<dbReference type="Pfam" id="PF26041">
    <property type="entry name" value="DUF8011"/>
    <property type="match status" value="1"/>
</dbReference>
<organism evidence="2 3">
    <name type="scientific">Haloplanus rallus</name>
    <dbReference type="NCBI Taxonomy" id="1816183"/>
    <lineage>
        <taxon>Archaea</taxon>
        <taxon>Methanobacteriati</taxon>
        <taxon>Methanobacteriota</taxon>
        <taxon>Stenosarchaea group</taxon>
        <taxon>Halobacteria</taxon>
        <taxon>Halobacteriales</taxon>
        <taxon>Haloferacaceae</taxon>
        <taxon>Haloplanus</taxon>
    </lineage>
</organism>
<sequence length="96" mass="10570">MESLPQMVFREPDGRRKGLIMLFLSFICLLIWVYTAVVLNASDFFVFFAIGLGFSGVAESLPPDRRRSAGTLRMLAVGTFVVFLGVLASVPELLLA</sequence>
<feature type="transmembrane region" description="Helical" evidence="1">
    <location>
        <begin position="44"/>
        <end position="62"/>
    </location>
</feature>
<dbReference type="KEGG" id="hra:EI982_13535"/>
<dbReference type="AlphaFoldDB" id="A0A6B9FCC1"/>
<keyword evidence="3" id="KW-1185">Reference proteome</keyword>
<reference evidence="2 3" key="1">
    <citation type="submission" date="2018-12" db="EMBL/GenBank/DDBJ databases">
        <title>Complete genome sequence of Haloplanus rallus MBLA0036.</title>
        <authorList>
            <person name="Nam Y.-d."/>
            <person name="Kang J."/>
            <person name="Chung W.-H."/>
            <person name="Park Y.S."/>
        </authorList>
    </citation>
    <scope>NUCLEOTIDE SEQUENCE [LARGE SCALE GENOMIC DNA]</scope>
    <source>
        <strain evidence="2 3">MBLA0036</strain>
    </source>
</reference>
<protein>
    <submittedName>
        <fullName evidence="2">Uncharacterized protein</fullName>
    </submittedName>
</protein>
<name>A0A6B9FCC1_9EURY</name>
<accession>A0A6B9FCC1</accession>
<feature type="transmembrane region" description="Helical" evidence="1">
    <location>
        <begin position="20"/>
        <end position="38"/>
    </location>
</feature>
<evidence type="ECO:0000313" key="3">
    <source>
        <dbReference type="Proteomes" id="UP000428325"/>
    </source>
</evidence>
<keyword evidence="1" id="KW-0812">Transmembrane</keyword>
<gene>
    <name evidence="2" type="ORF">EI982_13535</name>
</gene>
<dbReference type="Proteomes" id="UP000428325">
    <property type="component" value="Chromosome"/>
</dbReference>
<evidence type="ECO:0000313" key="2">
    <source>
        <dbReference type="EMBL" id="QGX96687.1"/>
    </source>
</evidence>
<evidence type="ECO:0000256" key="1">
    <source>
        <dbReference type="SAM" id="Phobius"/>
    </source>
</evidence>
<keyword evidence="1" id="KW-0472">Membrane</keyword>
<feature type="transmembrane region" description="Helical" evidence="1">
    <location>
        <begin position="74"/>
        <end position="95"/>
    </location>
</feature>
<keyword evidence="1" id="KW-1133">Transmembrane helix</keyword>
<dbReference type="EMBL" id="CP034345">
    <property type="protein sequence ID" value="QGX96687.1"/>
    <property type="molecule type" value="Genomic_DNA"/>
</dbReference>
<dbReference type="InterPro" id="IPR058324">
    <property type="entry name" value="DUF8011"/>
</dbReference>